<reference evidence="1 2" key="1">
    <citation type="submission" date="2018-11" db="EMBL/GenBank/DDBJ databases">
        <title>Trebonia kvetii gen.nov., sp.nov., a novel acidophilic actinobacterium, and proposal of the new actinobacterial family Treboniaceae fam. nov.</title>
        <authorList>
            <person name="Rapoport D."/>
            <person name="Sagova-Mareckova M."/>
            <person name="Sedlacek I."/>
            <person name="Provaznik J."/>
            <person name="Kralova S."/>
            <person name="Pavlinic D."/>
            <person name="Benes V."/>
            <person name="Kopecky J."/>
        </authorList>
    </citation>
    <scope>NUCLEOTIDE SEQUENCE [LARGE SCALE GENOMIC DNA]</scope>
    <source>
        <strain evidence="1 2">15Tr583</strain>
    </source>
</reference>
<sequence>MSRPIEPAAQLARDFGTDPAVGLDGVTAAVTGRARLSADGDARAVRAVLDLATRGSAWRALQLQDPMNITILKAMRDAAAALHPATAPDILAAAVLNQVRLAMFPSGRLKADGPPVVAKGSYLSQWWQTHARRR</sequence>
<name>A0A6P2BKK8_9ACTN</name>
<dbReference type="AlphaFoldDB" id="A0A6P2BKK8"/>
<dbReference type="Proteomes" id="UP000460272">
    <property type="component" value="Unassembled WGS sequence"/>
</dbReference>
<accession>A0A6P2BKK8</accession>
<evidence type="ECO:0000313" key="1">
    <source>
        <dbReference type="EMBL" id="TVY98956.1"/>
    </source>
</evidence>
<protein>
    <submittedName>
        <fullName evidence="1">Uncharacterized protein</fullName>
    </submittedName>
</protein>
<dbReference type="RefSeq" id="WP_145862422.1">
    <property type="nucleotide sequence ID" value="NZ_RPFW01000017.1"/>
</dbReference>
<evidence type="ECO:0000313" key="2">
    <source>
        <dbReference type="Proteomes" id="UP000460272"/>
    </source>
</evidence>
<organism evidence="1 2">
    <name type="scientific">Trebonia kvetii</name>
    <dbReference type="NCBI Taxonomy" id="2480626"/>
    <lineage>
        <taxon>Bacteria</taxon>
        <taxon>Bacillati</taxon>
        <taxon>Actinomycetota</taxon>
        <taxon>Actinomycetes</taxon>
        <taxon>Streptosporangiales</taxon>
        <taxon>Treboniaceae</taxon>
        <taxon>Trebonia</taxon>
    </lineage>
</organism>
<dbReference type="EMBL" id="RPFW01000017">
    <property type="protein sequence ID" value="TVY98956.1"/>
    <property type="molecule type" value="Genomic_DNA"/>
</dbReference>
<gene>
    <name evidence="1" type="ORF">EAS64_42635</name>
</gene>
<keyword evidence="2" id="KW-1185">Reference proteome</keyword>
<proteinExistence type="predicted"/>
<comment type="caution">
    <text evidence="1">The sequence shown here is derived from an EMBL/GenBank/DDBJ whole genome shotgun (WGS) entry which is preliminary data.</text>
</comment>